<evidence type="ECO:0000313" key="4">
    <source>
        <dbReference type="Proteomes" id="UP000653454"/>
    </source>
</evidence>
<dbReference type="SUPFAM" id="SSF54495">
    <property type="entry name" value="UBC-like"/>
    <property type="match status" value="1"/>
</dbReference>
<reference evidence="3" key="1">
    <citation type="submission" date="2020-11" db="EMBL/GenBank/DDBJ databases">
        <authorList>
            <person name="Whiteford S."/>
        </authorList>
    </citation>
    <scope>NUCLEOTIDE SEQUENCE</scope>
</reference>
<dbReference type="InterPro" id="IPR006575">
    <property type="entry name" value="RWD_dom"/>
</dbReference>
<name>A0A8S4FIG9_PLUXY</name>
<evidence type="ECO:0000259" key="2">
    <source>
        <dbReference type="Pfam" id="PF05773"/>
    </source>
</evidence>
<evidence type="ECO:0000313" key="3">
    <source>
        <dbReference type="EMBL" id="CAG9128247.1"/>
    </source>
</evidence>
<dbReference type="EMBL" id="CAJHNJ030000035">
    <property type="protein sequence ID" value="CAG9128247.1"/>
    <property type="molecule type" value="Genomic_DNA"/>
</dbReference>
<feature type="region of interest" description="Disordered" evidence="1">
    <location>
        <begin position="81"/>
        <end position="111"/>
    </location>
</feature>
<proteinExistence type="predicted"/>
<sequence>MSEETLQERQDNEIEALKAIFCDDLVDNRQAIAWKVWRPLDLMLTLHPLHSSSVAGSHCSVTLHIKCCENYPNNLRFIIEVNENDDEDEDDDDDEQVQTESEHESDMEIDL</sequence>
<feature type="compositionally biased region" description="Acidic residues" evidence="1">
    <location>
        <begin position="82"/>
        <end position="99"/>
    </location>
</feature>
<dbReference type="Pfam" id="PF05773">
    <property type="entry name" value="RWD"/>
    <property type="match status" value="1"/>
</dbReference>
<dbReference type="AlphaFoldDB" id="A0A8S4FIG9"/>
<feature type="compositionally biased region" description="Basic and acidic residues" evidence="1">
    <location>
        <begin position="100"/>
        <end position="111"/>
    </location>
</feature>
<accession>A0A8S4FIG9</accession>
<evidence type="ECO:0000256" key="1">
    <source>
        <dbReference type="SAM" id="MobiDB-lite"/>
    </source>
</evidence>
<gene>
    <name evidence="3" type="ORF">PLXY2_LOCUS9134</name>
</gene>
<dbReference type="Proteomes" id="UP000653454">
    <property type="component" value="Unassembled WGS sequence"/>
</dbReference>
<protein>
    <submittedName>
        <fullName evidence="3">(diamondback moth) hypothetical protein</fullName>
    </submittedName>
</protein>
<dbReference type="Gene3D" id="3.10.110.10">
    <property type="entry name" value="Ubiquitin Conjugating Enzyme"/>
    <property type="match status" value="1"/>
</dbReference>
<organism evidence="3 4">
    <name type="scientific">Plutella xylostella</name>
    <name type="common">Diamondback moth</name>
    <name type="synonym">Plutella maculipennis</name>
    <dbReference type="NCBI Taxonomy" id="51655"/>
    <lineage>
        <taxon>Eukaryota</taxon>
        <taxon>Metazoa</taxon>
        <taxon>Ecdysozoa</taxon>
        <taxon>Arthropoda</taxon>
        <taxon>Hexapoda</taxon>
        <taxon>Insecta</taxon>
        <taxon>Pterygota</taxon>
        <taxon>Neoptera</taxon>
        <taxon>Endopterygota</taxon>
        <taxon>Lepidoptera</taxon>
        <taxon>Glossata</taxon>
        <taxon>Ditrysia</taxon>
        <taxon>Yponomeutoidea</taxon>
        <taxon>Plutellidae</taxon>
        <taxon>Plutella</taxon>
    </lineage>
</organism>
<comment type="caution">
    <text evidence="3">The sequence shown here is derived from an EMBL/GenBank/DDBJ whole genome shotgun (WGS) entry which is preliminary data.</text>
</comment>
<keyword evidence="4" id="KW-1185">Reference proteome</keyword>
<feature type="domain" description="RWD" evidence="2">
    <location>
        <begin position="8"/>
        <end position="98"/>
    </location>
</feature>
<dbReference type="InterPro" id="IPR016135">
    <property type="entry name" value="UBQ-conjugating_enzyme/RWD"/>
</dbReference>